<reference evidence="3" key="1">
    <citation type="journal article" date="2005" name="Nature">
        <title>The map-based sequence of the rice genome.</title>
        <authorList>
            <consortium name="International rice genome sequencing project (IRGSP)"/>
            <person name="Matsumoto T."/>
            <person name="Wu J."/>
            <person name="Kanamori H."/>
            <person name="Katayose Y."/>
            <person name="Fujisawa M."/>
            <person name="Namiki N."/>
            <person name="Mizuno H."/>
            <person name="Yamamoto K."/>
            <person name="Antonio B.A."/>
            <person name="Baba T."/>
            <person name="Sakata K."/>
            <person name="Nagamura Y."/>
            <person name="Aoki H."/>
            <person name="Arikawa K."/>
            <person name="Arita K."/>
            <person name="Bito T."/>
            <person name="Chiden Y."/>
            <person name="Fujitsuka N."/>
            <person name="Fukunaka R."/>
            <person name="Hamada M."/>
            <person name="Harada C."/>
            <person name="Hayashi A."/>
            <person name="Hijishita S."/>
            <person name="Honda M."/>
            <person name="Hosokawa S."/>
            <person name="Ichikawa Y."/>
            <person name="Idonuma A."/>
            <person name="Iijima M."/>
            <person name="Ikeda M."/>
            <person name="Ikeno M."/>
            <person name="Ito K."/>
            <person name="Ito S."/>
            <person name="Ito T."/>
            <person name="Ito Y."/>
            <person name="Ito Y."/>
            <person name="Iwabuchi A."/>
            <person name="Kamiya K."/>
            <person name="Karasawa W."/>
            <person name="Kurita K."/>
            <person name="Katagiri S."/>
            <person name="Kikuta A."/>
            <person name="Kobayashi H."/>
            <person name="Kobayashi N."/>
            <person name="Machita K."/>
            <person name="Maehara T."/>
            <person name="Masukawa M."/>
            <person name="Mizubayashi T."/>
            <person name="Mukai Y."/>
            <person name="Nagasaki H."/>
            <person name="Nagata Y."/>
            <person name="Naito S."/>
            <person name="Nakashima M."/>
            <person name="Nakama Y."/>
            <person name="Nakamichi Y."/>
            <person name="Nakamura M."/>
            <person name="Meguro A."/>
            <person name="Negishi M."/>
            <person name="Ohta I."/>
            <person name="Ohta T."/>
            <person name="Okamoto M."/>
            <person name="Ono N."/>
            <person name="Saji S."/>
            <person name="Sakaguchi M."/>
            <person name="Sakai K."/>
            <person name="Shibata M."/>
            <person name="Shimokawa T."/>
            <person name="Song J."/>
            <person name="Takazaki Y."/>
            <person name="Terasawa K."/>
            <person name="Tsugane M."/>
            <person name="Tsuji K."/>
            <person name="Ueda S."/>
            <person name="Waki K."/>
            <person name="Yamagata H."/>
            <person name="Yamamoto M."/>
            <person name="Yamamoto S."/>
            <person name="Yamane H."/>
            <person name="Yoshiki S."/>
            <person name="Yoshihara R."/>
            <person name="Yukawa K."/>
            <person name="Zhong H."/>
            <person name="Yano M."/>
            <person name="Yuan Q."/>
            <person name="Ouyang S."/>
            <person name="Liu J."/>
            <person name="Jones K.M."/>
            <person name="Gansberger K."/>
            <person name="Moffat K."/>
            <person name="Hill J."/>
            <person name="Bera J."/>
            <person name="Fadrosh D."/>
            <person name="Jin S."/>
            <person name="Johri S."/>
            <person name="Kim M."/>
            <person name="Overton L."/>
            <person name="Reardon M."/>
            <person name="Tsitrin T."/>
            <person name="Vuong H."/>
            <person name="Weaver B."/>
            <person name="Ciecko A."/>
            <person name="Tallon L."/>
            <person name="Jackson J."/>
            <person name="Pai G."/>
            <person name="Aken S.V."/>
            <person name="Utterback T."/>
            <person name="Reidmuller S."/>
            <person name="Feldblyum T."/>
            <person name="Hsiao J."/>
            <person name="Zismann V."/>
            <person name="Iobst S."/>
            <person name="de Vazeille A.R."/>
            <person name="Buell C.R."/>
            <person name="Ying K."/>
            <person name="Li Y."/>
            <person name="Lu T."/>
            <person name="Huang Y."/>
            <person name="Zhao Q."/>
            <person name="Feng Q."/>
            <person name="Zhang L."/>
            <person name="Zhu J."/>
            <person name="Weng Q."/>
            <person name="Mu J."/>
            <person name="Lu Y."/>
            <person name="Fan D."/>
            <person name="Liu Y."/>
            <person name="Guan J."/>
            <person name="Zhang Y."/>
            <person name="Yu S."/>
            <person name="Liu X."/>
            <person name="Zhang Y."/>
            <person name="Hong G."/>
            <person name="Han B."/>
            <person name="Choisne N."/>
            <person name="Demange N."/>
            <person name="Orjeda G."/>
            <person name="Samain S."/>
            <person name="Cattolico L."/>
            <person name="Pelletier E."/>
            <person name="Couloux A."/>
            <person name="Segurens B."/>
            <person name="Wincker P."/>
            <person name="D'Hont A."/>
            <person name="Scarpelli C."/>
            <person name="Weissenbach J."/>
            <person name="Salanoubat M."/>
            <person name="Quetier F."/>
            <person name="Yu Y."/>
            <person name="Kim H.R."/>
            <person name="Rambo T."/>
            <person name="Currie J."/>
            <person name="Collura K."/>
            <person name="Luo M."/>
            <person name="Yang T."/>
            <person name="Ammiraju J.S.S."/>
            <person name="Engler F."/>
            <person name="Soderlund C."/>
            <person name="Wing R.A."/>
            <person name="Palmer L.E."/>
            <person name="de la Bastide M."/>
            <person name="Spiegel L."/>
            <person name="Nascimento L."/>
            <person name="Zutavern T."/>
            <person name="O'Shaughnessy A."/>
            <person name="Dike S."/>
            <person name="Dedhia N."/>
            <person name="Preston R."/>
            <person name="Balija V."/>
            <person name="McCombie W.R."/>
            <person name="Chow T."/>
            <person name="Chen H."/>
            <person name="Chung M."/>
            <person name="Chen C."/>
            <person name="Shaw J."/>
            <person name="Wu H."/>
            <person name="Hsiao K."/>
            <person name="Chao Y."/>
            <person name="Chu M."/>
            <person name="Cheng C."/>
            <person name="Hour A."/>
            <person name="Lee P."/>
            <person name="Lin S."/>
            <person name="Lin Y."/>
            <person name="Liou J."/>
            <person name="Liu S."/>
            <person name="Hsing Y."/>
            <person name="Raghuvanshi S."/>
            <person name="Mohanty A."/>
            <person name="Bharti A.K."/>
            <person name="Gaur A."/>
            <person name="Gupta V."/>
            <person name="Kumar D."/>
            <person name="Ravi V."/>
            <person name="Vij S."/>
            <person name="Kapur A."/>
            <person name="Khurana P."/>
            <person name="Khurana P."/>
            <person name="Khurana J.P."/>
            <person name="Tyagi A.K."/>
            <person name="Gaikwad K."/>
            <person name="Singh A."/>
            <person name="Dalal V."/>
            <person name="Srivastava S."/>
            <person name="Dixit A."/>
            <person name="Pal A.K."/>
            <person name="Ghazi I.A."/>
            <person name="Yadav M."/>
            <person name="Pandit A."/>
            <person name="Bhargava A."/>
            <person name="Sureshbabu K."/>
            <person name="Batra K."/>
            <person name="Sharma T.R."/>
            <person name="Mohapatra T."/>
            <person name="Singh N.K."/>
            <person name="Messing J."/>
            <person name="Nelson A.B."/>
            <person name="Fuks G."/>
            <person name="Kavchok S."/>
            <person name="Keizer G."/>
            <person name="Linton E."/>
            <person name="Llaca V."/>
            <person name="Song R."/>
            <person name="Tanyolac B."/>
            <person name="Young S."/>
            <person name="Ho-Il K."/>
            <person name="Hahn J.H."/>
            <person name="Sangsakoo G."/>
            <person name="Vanavichit A."/>
            <person name="de Mattos Luiz.A.T."/>
            <person name="Zimmer P.D."/>
            <person name="Malone G."/>
            <person name="Dellagostin O."/>
            <person name="de Oliveira A.C."/>
            <person name="Bevan M."/>
            <person name="Bancroft I."/>
            <person name="Minx P."/>
            <person name="Cordum H."/>
            <person name="Wilson R."/>
            <person name="Cheng Z."/>
            <person name="Jin W."/>
            <person name="Jiang J."/>
            <person name="Leong S.A."/>
            <person name="Iwama H."/>
            <person name="Gojobori T."/>
            <person name="Itoh T."/>
            <person name="Niimura Y."/>
            <person name="Fujii Y."/>
            <person name="Habara T."/>
            <person name="Sakai H."/>
            <person name="Sato Y."/>
            <person name="Wilson G."/>
            <person name="Kumar K."/>
            <person name="McCouch S."/>
            <person name="Juretic N."/>
            <person name="Hoen D."/>
            <person name="Wright S."/>
            <person name="Bruskiewich R."/>
            <person name="Bureau T."/>
            <person name="Miyao A."/>
            <person name="Hirochika H."/>
            <person name="Nishikawa T."/>
            <person name="Kadowaki K."/>
            <person name="Sugiura M."/>
            <person name="Burr B."/>
            <person name="Sasaki T."/>
        </authorList>
    </citation>
    <scope>NUCLEOTIDE SEQUENCE [LARGE SCALE GENOMIC DNA]</scope>
    <source>
        <strain evidence="3">cv. Nipponbare</strain>
    </source>
</reference>
<gene>
    <name evidence="2" type="primary">P0677G01.19</name>
</gene>
<reference evidence="3" key="2">
    <citation type="journal article" date="2008" name="Nucleic Acids Res.">
        <title>The rice annotation project database (RAP-DB): 2008 update.</title>
        <authorList>
            <consortium name="The rice annotation project (RAP)"/>
        </authorList>
    </citation>
    <scope>GENOME REANNOTATION</scope>
    <source>
        <strain evidence="3">cv. Nipponbare</strain>
    </source>
</reference>
<sequence length="101" mass="10298">MRAPHGIDWGGRSAVDRVHGPGKERRTTRCTRGGHVAAARAAGLDSPDLPEGRSDGGGSAWPARTGGSSRPSSHGTRRCGSTQQQRKAATSGDRPAAEGGG</sequence>
<feature type="region of interest" description="Disordered" evidence="1">
    <location>
        <begin position="1"/>
        <end position="101"/>
    </location>
</feature>
<feature type="compositionally biased region" description="Polar residues" evidence="1">
    <location>
        <begin position="66"/>
        <end position="88"/>
    </location>
</feature>
<evidence type="ECO:0000256" key="1">
    <source>
        <dbReference type="SAM" id="MobiDB-lite"/>
    </source>
</evidence>
<protein>
    <submittedName>
        <fullName evidence="2">Uncharacterized protein</fullName>
    </submittedName>
</protein>
<name>Q6K5M6_ORYSJ</name>
<accession>Q6K5M6</accession>
<feature type="compositionally biased region" description="Basic and acidic residues" evidence="1">
    <location>
        <begin position="14"/>
        <end position="27"/>
    </location>
</feature>
<proteinExistence type="predicted"/>
<organism evidence="2 3">
    <name type="scientific">Oryza sativa subsp. japonica</name>
    <name type="common">Rice</name>
    <dbReference type="NCBI Taxonomy" id="39947"/>
    <lineage>
        <taxon>Eukaryota</taxon>
        <taxon>Viridiplantae</taxon>
        <taxon>Streptophyta</taxon>
        <taxon>Embryophyta</taxon>
        <taxon>Tracheophyta</taxon>
        <taxon>Spermatophyta</taxon>
        <taxon>Magnoliopsida</taxon>
        <taxon>Liliopsida</taxon>
        <taxon>Poales</taxon>
        <taxon>Poaceae</taxon>
        <taxon>BOP clade</taxon>
        <taxon>Oryzoideae</taxon>
        <taxon>Oryzeae</taxon>
        <taxon>Oryzinae</taxon>
        <taxon>Oryza</taxon>
        <taxon>Oryza sativa</taxon>
    </lineage>
</organism>
<evidence type="ECO:0000313" key="3">
    <source>
        <dbReference type="Proteomes" id="UP000000763"/>
    </source>
</evidence>
<dbReference type="EMBL" id="AP005322">
    <property type="protein sequence ID" value="BAD22099.1"/>
    <property type="molecule type" value="Genomic_DNA"/>
</dbReference>
<dbReference type="AlphaFoldDB" id="Q6K5M6"/>
<evidence type="ECO:0000313" key="2">
    <source>
        <dbReference type="EMBL" id="BAD22099.1"/>
    </source>
</evidence>
<dbReference type="Proteomes" id="UP000000763">
    <property type="component" value="Chromosome 2"/>
</dbReference>